<evidence type="ECO:0000313" key="3">
    <source>
        <dbReference type="EMBL" id="TNJ34295.1"/>
    </source>
</evidence>
<gene>
    <name evidence="3" type="ORF">E1B00_00430</name>
</gene>
<feature type="region of interest" description="Disordered" evidence="1">
    <location>
        <begin position="233"/>
        <end position="256"/>
    </location>
</feature>
<organism evidence="3 4">
    <name type="scientific">Arenimonas terrae</name>
    <dbReference type="NCBI Taxonomy" id="2546226"/>
    <lineage>
        <taxon>Bacteria</taxon>
        <taxon>Pseudomonadati</taxon>
        <taxon>Pseudomonadota</taxon>
        <taxon>Gammaproteobacteria</taxon>
        <taxon>Lysobacterales</taxon>
        <taxon>Lysobacteraceae</taxon>
        <taxon>Arenimonas</taxon>
    </lineage>
</organism>
<feature type="chain" id="PRO_5023001230" evidence="2">
    <location>
        <begin position="25"/>
        <end position="256"/>
    </location>
</feature>
<feature type="signal peptide" evidence="2">
    <location>
        <begin position="1"/>
        <end position="24"/>
    </location>
</feature>
<dbReference type="Proteomes" id="UP000305760">
    <property type="component" value="Unassembled WGS sequence"/>
</dbReference>
<name>A0A5C4RTK6_9GAMM</name>
<accession>A0A5C4RTK6</accession>
<feature type="compositionally biased region" description="Acidic residues" evidence="1">
    <location>
        <begin position="247"/>
        <end position="256"/>
    </location>
</feature>
<proteinExistence type="predicted"/>
<keyword evidence="4" id="KW-1185">Reference proteome</keyword>
<evidence type="ECO:0000256" key="2">
    <source>
        <dbReference type="SAM" id="SignalP"/>
    </source>
</evidence>
<evidence type="ECO:0000313" key="4">
    <source>
        <dbReference type="Proteomes" id="UP000305760"/>
    </source>
</evidence>
<dbReference type="OrthoDB" id="5511088at2"/>
<sequence length="256" mass="27076">MSASLPFAAAMLAAALAATVAAPAAPAGTSATPDTTFAALPLDAKVEGRGYPELAEAWWRWAYRQRDGMRPTQDPTGAQCHVGQTGTVWFLAGTPGTGTANRRCTVPEGRHLFLPVHVALEYSVPGRRRDCATLRTAAGEVASRPLTYRVELDGALLAPVRSASRDCFDAYADAGHDDVPPGLYAPASTDGLWLLLPPLSKGTHRLVVEARQTAAGAARSRFDQQFTYTLDVGGKPVEAEGETPPPPEDDAEVITL</sequence>
<reference evidence="3 4" key="1">
    <citation type="submission" date="2019-03" db="EMBL/GenBank/DDBJ databases">
        <title>Arenimonas daejeonensis sp. nov., isolated from compost.</title>
        <authorList>
            <person name="Jeon C.O."/>
        </authorList>
    </citation>
    <scope>NUCLEOTIDE SEQUENCE [LARGE SCALE GENOMIC DNA]</scope>
    <source>
        <strain evidence="3 4">R29</strain>
    </source>
</reference>
<evidence type="ECO:0000256" key="1">
    <source>
        <dbReference type="SAM" id="MobiDB-lite"/>
    </source>
</evidence>
<keyword evidence="2" id="KW-0732">Signal</keyword>
<dbReference type="AlphaFoldDB" id="A0A5C4RTK6"/>
<protein>
    <submittedName>
        <fullName evidence="3">Uncharacterized protein</fullName>
    </submittedName>
</protein>
<comment type="caution">
    <text evidence="3">The sequence shown here is derived from an EMBL/GenBank/DDBJ whole genome shotgun (WGS) entry which is preliminary data.</text>
</comment>
<dbReference type="RefSeq" id="WP_139444704.1">
    <property type="nucleotide sequence ID" value="NZ_SMDR01000001.1"/>
</dbReference>
<dbReference type="EMBL" id="SMDR01000001">
    <property type="protein sequence ID" value="TNJ34295.1"/>
    <property type="molecule type" value="Genomic_DNA"/>
</dbReference>